<accession>T1GG40</accession>
<reference evidence="1" key="2">
    <citation type="submission" date="2015-06" db="UniProtKB">
        <authorList>
            <consortium name="EnsemblMetazoa"/>
        </authorList>
    </citation>
    <scope>IDENTIFICATION</scope>
</reference>
<dbReference type="EMBL" id="CAQQ02175625">
    <property type="status" value="NOT_ANNOTATED_CDS"/>
    <property type="molecule type" value="Genomic_DNA"/>
</dbReference>
<dbReference type="HOGENOM" id="CLU_2560896_0_0_1"/>
<name>T1GG40_MEGSC</name>
<proteinExistence type="predicted"/>
<sequence>MSELTFNMFTLKEAHQYPLLNLNVQRIHCIQHLDNKLAILGQTKVCDILTLKLYQSNCERFPFAFDTVRIPSTRPSSKLITN</sequence>
<dbReference type="AlphaFoldDB" id="T1GG40"/>
<dbReference type="Proteomes" id="UP000015102">
    <property type="component" value="Unassembled WGS sequence"/>
</dbReference>
<dbReference type="EnsemblMetazoa" id="MESCA002346-RA">
    <property type="protein sequence ID" value="MESCA002346-PA"/>
    <property type="gene ID" value="MESCA002346"/>
</dbReference>
<evidence type="ECO:0000313" key="2">
    <source>
        <dbReference type="Proteomes" id="UP000015102"/>
    </source>
</evidence>
<dbReference type="EMBL" id="CAQQ02175626">
    <property type="status" value="NOT_ANNOTATED_CDS"/>
    <property type="molecule type" value="Genomic_DNA"/>
</dbReference>
<evidence type="ECO:0000313" key="1">
    <source>
        <dbReference type="EnsemblMetazoa" id="MESCA002346-PA"/>
    </source>
</evidence>
<reference evidence="2" key="1">
    <citation type="submission" date="2013-02" db="EMBL/GenBank/DDBJ databases">
        <authorList>
            <person name="Hughes D."/>
        </authorList>
    </citation>
    <scope>NUCLEOTIDE SEQUENCE</scope>
    <source>
        <strain>Durham</strain>
        <strain evidence="2">NC isolate 2 -- Noor lab</strain>
    </source>
</reference>
<organism evidence="1 2">
    <name type="scientific">Megaselia scalaris</name>
    <name type="common">Humpbacked fly</name>
    <name type="synonym">Phora scalaris</name>
    <dbReference type="NCBI Taxonomy" id="36166"/>
    <lineage>
        <taxon>Eukaryota</taxon>
        <taxon>Metazoa</taxon>
        <taxon>Ecdysozoa</taxon>
        <taxon>Arthropoda</taxon>
        <taxon>Hexapoda</taxon>
        <taxon>Insecta</taxon>
        <taxon>Pterygota</taxon>
        <taxon>Neoptera</taxon>
        <taxon>Endopterygota</taxon>
        <taxon>Diptera</taxon>
        <taxon>Brachycera</taxon>
        <taxon>Muscomorpha</taxon>
        <taxon>Platypezoidea</taxon>
        <taxon>Phoridae</taxon>
        <taxon>Megaseliini</taxon>
        <taxon>Megaselia</taxon>
    </lineage>
</organism>
<keyword evidence="2" id="KW-1185">Reference proteome</keyword>
<protein>
    <submittedName>
        <fullName evidence="1">Uncharacterized protein</fullName>
    </submittedName>
</protein>